<protein>
    <submittedName>
        <fullName evidence="4">S-layer homology domain-containing protein</fullName>
    </submittedName>
</protein>
<dbReference type="Pfam" id="PF00395">
    <property type="entry name" value="SLH"/>
    <property type="match status" value="2"/>
</dbReference>
<feature type="domain" description="SLH" evidence="3">
    <location>
        <begin position="150"/>
        <end position="213"/>
    </location>
</feature>
<feature type="domain" description="SLH" evidence="3">
    <location>
        <begin position="86"/>
        <end position="148"/>
    </location>
</feature>
<dbReference type="Proteomes" id="UP000190285">
    <property type="component" value="Unassembled WGS sequence"/>
</dbReference>
<dbReference type="EMBL" id="FUZT01000008">
    <property type="protein sequence ID" value="SKC80072.1"/>
    <property type="molecule type" value="Genomic_DNA"/>
</dbReference>
<keyword evidence="5" id="KW-1185">Reference proteome</keyword>
<organism evidence="4 5">
    <name type="scientific">Maledivibacter halophilus</name>
    <dbReference type="NCBI Taxonomy" id="36842"/>
    <lineage>
        <taxon>Bacteria</taxon>
        <taxon>Bacillati</taxon>
        <taxon>Bacillota</taxon>
        <taxon>Clostridia</taxon>
        <taxon>Peptostreptococcales</taxon>
        <taxon>Caminicellaceae</taxon>
        <taxon>Maledivibacter</taxon>
    </lineage>
</organism>
<dbReference type="PANTHER" id="PTHR43308">
    <property type="entry name" value="OUTER MEMBRANE PROTEIN ALPHA-RELATED"/>
    <property type="match status" value="1"/>
</dbReference>
<proteinExistence type="predicted"/>
<keyword evidence="1" id="KW-0677">Repeat</keyword>
<dbReference type="PROSITE" id="PS51272">
    <property type="entry name" value="SLH"/>
    <property type="match status" value="3"/>
</dbReference>
<dbReference type="InterPro" id="IPR051465">
    <property type="entry name" value="Cell_Envelope_Struct_Comp"/>
</dbReference>
<evidence type="ECO:0000313" key="4">
    <source>
        <dbReference type="EMBL" id="SKC80072.1"/>
    </source>
</evidence>
<gene>
    <name evidence="4" type="ORF">SAMN02194393_03425</name>
</gene>
<evidence type="ECO:0000313" key="5">
    <source>
        <dbReference type="Proteomes" id="UP000190285"/>
    </source>
</evidence>
<evidence type="ECO:0000256" key="1">
    <source>
        <dbReference type="ARBA" id="ARBA00022737"/>
    </source>
</evidence>
<dbReference type="STRING" id="36842.SAMN02194393_03425"/>
<dbReference type="RefSeq" id="WP_079493257.1">
    <property type="nucleotide sequence ID" value="NZ_FUZT01000008.1"/>
</dbReference>
<dbReference type="AlphaFoldDB" id="A0A1T5LVU9"/>
<feature type="signal peptide" evidence="2">
    <location>
        <begin position="1"/>
        <end position="22"/>
    </location>
</feature>
<feature type="chain" id="PRO_5012798240" evidence="2">
    <location>
        <begin position="23"/>
        <end position="856"/>
    </location>
</feature>
<dbReference type="PANTHER" id="PTHR43308:SF1">
    <property type="entry name" value="OUTER MEMBRANE PROTEIN ALPHA"/>
    <property type="match status" value="1"/>
</dbReference>
<name>A0A1T5LVU9_9FIRM</name>
<dbReference type="OrthoDB" id="174569at2"/>
<dbReference type="InterPro" id="IPR001119">
    <property type="entry name" value="SLH_dom"/>
</dbReference>
<evidence type="ECO:0000256" key="2">
    <source>
        <dbReference type="SAM" id="SignalP"/>
    </source>
</evidence>
<reference evidence="4 5" key="1">
    <citation type="submission" date="2017-02" db="EMBL/GenBank/DDBJ databases">
        <authorList>
            <person name="Peterson S.W."/>
        </authorList>
    </citation>
    <scope>NUCLEOTIDE SEQUENCE [LARGE SCALE GENOMIC DNA]</scope>
    <source>
        <strain evidence="4 5">M1</strain>
    </source>
</reference>
<evidence type="ECO:0000259" key="3">
    <source>
        <dbReference type="PROSITE" id="PS51272"/>
    </source>
</evidence>
<sequence length="856" mass="95407">MKKSKIVIVITLLIVFSTNVYAKNTTFSDIKEHWAEKEIIDLVNQDIISGYPDGTFKPDDNISRSEFSTLMYRILGLKEEISKEKTVVFKEIEGLWSEKFIEALVEKEVIIPDEYVNGYLADEEITRAEIAKMIIRAIDKDKKTRKMAANIKFDDDENIKKEDKGYIYLAEYYGIISGYPDNTFRPNGLATRAEAVKMLINQQKVMNKEIDIENKTHRRKHYPASKVQFSLPQYTHTDKEIEIEAATENVKELIWKLEKQNEDDEMVEVELEAPLSTTGGAINFSDKGIYKLTAQATNYGNKEFEFSKLIKVYPIPKATFDLGAYAHTDSKIEVITNAEELGELDIVWSLEKEDQVTALVEDLSNDGGVITLKEKGNYTLKALITDEAGRVFEYEDSIKIYPIIKASFDLPQTGHTDSKIDVITDLNEIGSNNIVWTLQKDGESVDISIYIEGSLDNNGGSIRFRDKGKYSLKATAKDGTGRAFVFKDTIEIYPIPKINISLSDSLHIGSEFNLITSPTDIGALKVAWSLSKDGQTVDISKYLTGDITNNGGAISFNQAGDYTLTGTITDSTNRVFTYSNSVSVTNNPPSIPSITADVTREISDGRFKVNLNIDSTDPDGDTVIYEYVGKTTDNYYPAGSNTVKVRAKDSYGLYSEWAIVNFDVENNPPTTPVITRTPDGNSVPPNTSITITASSNDSDGDDITYVWEGRVAETGKYPLGKNVVKVKAVDEAGAESPQSAIVFFVADSQNGGGMTLTGPDSTIIEQGIEGASIVEYTFTVPPVSGHNGSDHGRIKGYNPITDSWEQIDIEYTNNGITMTGSLDKGKYTKLEFYYYTNHRCMYNKSNITYSVEYYFE</sequence>
<feature type="domain" description="SLH" evidence="3">
    <location>
        <begin position="22"/>
        <end position="85"/>
    </location>
</feature>
<accession>A0A1T5LVU9</accession>
<keyword evidence="2" id="KW-0732">Signal</keyword>